<evidence type="ECO:0008006" key="3">
    <source>
        <dbReference type="Google" id="ProtNLM"/>
    </source>
</evidence>
<dbReference type="InterPro" id="IPR043504">
    <property type="entry name" value="Peptidase_S1_PA_chymotrypsin"/>
</dbReference>
<dbReference type="Gene3D" id="2.40.10.10">
    <property type="entry name" value="Trypsin-like serine proteases"/>
    <property type="match status" value="2"/>
</dbReference>
<protein>
    <recommendedName>
        <fullName evidence="3">Trypsin-like peptidase domain-containing protein</fullName>
    </recommendedName>
</protein>
<evidence type="ECO:0000313" key="1">
    <source>
        <dbReference type="EMBL" id="GAA4001688.1"/>
    </source>
</evidence>
<dbReference type="EMBL" id="BAABAL010000006">
    <property type="protein sequence ID" value="GAA4001688.1"/>
    <property type="molecule type" value="Genomic_DNA"/>
</dbReference>
<accession>A0ABP7RSL5</accession>
<organism evidence="1 2">
    <name type="scientific">Allokutzneria multivorans</name>
    <dbReference type="NCBI Taxonomy" id="1142134"/>
    <lineage>
        <taxon>Bacteria</taxon>
        <taxon>Bacillati</taxon>
        <taxon>Actinomycetota</taxon>
        <taxon>Actinomycetes</taxon>
        <taxon>Pseudonocardiales</taxon>
        <taxon>Pseudonocardiaceae</taxon>
        <taxon>Allokutzneria</taxon>
    </lineage>
</organism>
<comment type="caution">
    <text evidence="1">The sequence shown here is derived from an EMBL/GenBank/DDBJ whole genome shotgun (WGS) entry which is preliminary data.</text>
</comment>
<dbReference type="Proteomes" id="UP001501747">
    <property type="component" value="Unassembled WGS sequence"/>
</dbReference>
<dbReference type="InterPro" id="IPR009003">
    <property type="entry name" value="Peptidase_S1_PA"/>
</dbReference>
<dbReference type="RefSeq" id="WP_344873610.1">
    <property type="nucleotide sequence ID" value="NZ_BAABAL010000006.1"/>
</dbReference>
<keyword evidence="2" id="KW-1185">Reference proteome</keyword>
<name>A0ABP7RSL5_9PSEU</name>
<proteinExistence type="predicted"/>
<evidence type="ECO:0000313" key="2">
    <source>
        <dbReference type="Proteomes" id="UP001501747"/>
    </source>
</evidence>
<sequence>MAGDTRAWRRDEIRPVKRRVEDAFLDLPGVVGVDIAQQRVAGLPTGRLAISVSVLDKLPENRVAARNILPREVEGVPVDVVRDDVVAHTALMRADSAPEPPPEAYSTLVGGISVGPCRPIRLGPPLAPEYGEYVTVGTLGVLVTDRLGSGEVLGLTSFHVACVDDGWAIGDELTHPSRVDGGRCPDDVCGSLARGALSSKVDAALIRFRSGSATEPAIVGIGPITGHAAARIGAPVRKRGRSTGLTAGVVVSVDATVQLDYGAGLGVRRMRDQVRVEVAAGRFGDRGDSGAAVVDQSGRVIGLHFAGNQGGTVGYANPIEPVLAELFVDVCTG</sequence>
<dbReference type="SUPFAM" id="SSF50494">
    <property type="entry name" value="Trypsin-like serine proteases"/>
    <property type="match status" value="1"/>
</dbReference>
<reference evidence="2" key="1">
    <citation type="journal article" date="2019" name="Int. J. Syst. Evol. Microbiol.">
        <title>The Global Catalogue of Microorganisms (GCM) 10K type strain sequencing project: providing services to taxonomists for standard genome sequencing and annotation.</title>
        <authorList>
            <consortium name="The Broad Institute Genomics Platform"/>
            <consortium name="The Broad Institute Genome Sequencing Center for Infectious Disease"/>
            <person name="Wu L."/>
            <person name="Ma J."/>
        </authorList>
    </citation>
    <scope>NUCLEOTIDE SEQUENCE [LARGE SCALE GENOMIC DNA]</scope>
    <source>
        <strain evidence="2">JCM 17342</strain>
    </source>
</reference>
<gene>
    <name evidence="1" type="ORF">GCM10022247_22980</name>
</gene>